<evidence type="ECO:0000256" key="5">
    <source>
        <dbReference type="ARBA" id="ARBA00023136"/>
    </source>
</evidence>
<evidence type="ECO:0000259" key="8">
    <source>
        <dbReference type="PROSITE" id="PS50222"/>
    </source>
</evidence>
<evidence type="ECO:0000256" key="6">
    <source>
        <dbReference type="SAM" id="MobiDB-lite"/>
    </source>
</evidence>
<dbReference type="PROSITE" id="PS50222">
    <property type="entry name" value="EF_HAND_2"/>
    <property type="match status" value="2"/>
</dbReference>
<dbReference type="PANTHER" id="PTHR10037:SF62">
    <property type="entry name" value="SODIUM CHANNEL PROTEIN 60E"/>
    <property type="match status" value="1"/>
</dbReference>
<dbReference type="InterPro" id="IPR011992">
    <property type="entry name" value="EF-hand-dom_pair"/>
</dbReference>
<evidence type="ECO:0000256" key="3">
    <source>
        <dbReference type="ARBA" id="ARBA00022837"/>
    </source>
</evidence>
<dbReference type="GO" id="GO:0005248">
    <property type="term" value="F:voltage-gated sodium channel activity"/>
    <property type="evidence" value="ECO:0007669"/>
    <property type="project" value="TreeGrafter"/>
</dbReference>
<dbReference type="AlphaFoldDB" id="A0A813K1G3"/>
<name>A0A813K1G3_POLGL</name>
<keyword evidence="2 7" id="KW-0812">Transmembrane</keyword>
<evidence type="ECO:0000256" key="1">
    <source>
        <dbReference type="ARBA" id="ARBA00004141"/>
    </source>
</evidence>
<feature type="transmembrane region" description="Helical" evidence="7">
    <location>
        <begin position="300"/>
        <end position="319"/>
    </location>
</feature>
<feature type="domain" description="EF-hand" evidence="8">
    <location>
        <begin position="417"/>
        <end position="452"/>
    </location>
</feature>
<feature type="transmembrane region" description="Helical" evidence="7">
    <location>
        <begin position="326"/>
        <end position="349"/>
    </location>
</feature>
<dbReference type="EMBL" id="CAJNNW010027168">
    <property type="protein sequence ID" value="CAE8689975.1"/>
    <property type="molecule type" value="Genomic_DNA"/>
</dbReference>
<evidence type="ECO:0000313" key="10">
    <source>
        <dbReference type="Proteomes" id="UP000626109"/>
    </source>
</evidence>
<evidence type="ECO:0000313" key="9">
    <source>
        <dbReference type="EMBL" id="CAE8689975.1"/>
    </source>
</evidence>
<dbReference type="Gene3D" id="1.20.120.350">
    <property type="entry name" value="Voltage-gated potassium channels. Chain C"/>
    <property type="match status" value="1"/>
</dbReference>
<dbReference type="Gene3D" id="1.10.238.10">
    <property type="entry name" value="EF-hand"/>
    <property type="match status" value="1"/>
</dbReference>
<dbReference type="PROSITE" id="PS00018">
    <property type="entry name" value="EF_HAND_1"/>
    <property type="match status" value="2"/>
</dbReference>
<dbReference type="GO" id="GO:0001518">
    <property type="term" value="C:voltage-gated sodium channel complex"/>
    <property type="evidence" value="ECO:0007669"/>
    <property type="project" value="TreeGrafter"/>
</dbReference>
<comment type="caution">
    <text evidence="9">The sequence shown here is derived from an EMBL/GenBank/DDBJ whole genome shotgun (WGS) entry which is preliminary data.</text>
</comment>
<sequence length="702" mass="77238">MTDSQGTQNMGSPQSDRSGSKSRSAFSMKQFIESGHPEELDIPSSPQSIRSGNDNMGPSQSDRSGSKLRNSFSMKLDSKFIKSEHPEEPEIASPYSVEGVRNLLKKALQSQAADGAMAVVILFDVYLSCYDIDASASNAPIPAWVDRGSTTCFCIYFLELVLNLFVKRCKVVGDKWIALDCVVVGAGLTDMFVQAIDGGTTGSMTGALSLVRLLRVFRILRLTRLFRKIKELRKLILMSASCVRTLCWSFVFCFMVMSFWSMAAVELVHPLVQTMADQGEWSDCPQCSDSLSSVMVANLFFFKTIIAGDGWGLVAVPVIRAHPWTAFIFLGANLTIVFGVLNMVVAVVVDEFAEKRLKDVAGKAEEMQMETETDKKFLKKLFTRIDEDDSGEVDLEELLNGARRIPEFRQRLRVMDIDEADLRQMFDMLDGDGSGTIDSSEFIGALSRWLHDSKTAARFIKYNVMQALQQQEKLSDLVSDKLGRVEMQLAQFASQGAESRQNSKASAAASAEAASTNDSSDGITTDSSQCLLIDPSIYLQPASQPCTYGAAKDALLESVRAALKKAEQALEESLQTSLFALQQSVLSSVVEASEPALHRPTPAFKDSARWAPARSEANNNNASSLGTSSKRHDLSPNQPEVLEAPKKEGNGEQFEGRVHKSVMPSPKKWLQFEACEHAHLDPTDPTDPVSDRQRTFPESTLV</sequence>
<dbReference type="InterPro" id="IPR002048">
    <property type="entry name" value="EF_hand_dom"/>
</dbReference>
<feature type="compositionally biased region" description="Polar residues" evidence="6">
    <location>
        <begin position="1"/>
        <end position="27"/>
    </location>
</feature>
<feature type="region of interest" description="Disordered" evidence="6">
    <location>
        <begin position="674"/>
        <end position="702"/>
    </location>
</feature>
<feature type="transmembrane region" description="Helical" evidence="7">
    <location>
        <begin position="235"/>
        <end position="260"/>
    </location>
</feature>
<dbReference type="InterPro" id="IPR043203">
    <property type="entry name" value="VGCC_Ca_Na"/>
</dbReference>
<feature type="region of interest" description="Disordered" evidence="6">
    <location>
        <begin position="500"/>
        <end position="524"/>
    </location>
</feature>
<feature type="compositionally biased region" description="Low complexity" evidence="6">
    <location>
        <begin position="611"/>
        <end position="624"/>
    </location>
</feature>
<dbReference type="Proteomes" id="UP000626109">
    <property type="component" value="Unassembled WGS sequence"/>
</dbReference>
<proteinExistence type="predicted"/>
<dbReference type="InterPro" id="IPR005821">
    <property type="entry name" value="Ion_trans_dom"/>
</dbReference>
<keyword evidence="3" id="KW-0106">Calcium</keyword>
<dbReference type="InterPro" id="IPR018247">
    <property type="entry name" value="EF_Hand_1_Ca_BS"/>
</dbReference>
<dbReference type="InterPro" id="IPR027359">
    <property type="entry name" value="Volt_channel_dom_sf"/>
</dbReference>
<keyword evidence="5 7" id="KW-0472">Membrane</keyword>
<dbReference type="SMART" id="SM00054">
    <property type="entry name" value="EFh"/>
    <property type="match status" value="2"/>
</dbReference>
<dbReference type="Pfam" id="PF00520">
    <property type="entry name" value="Ion_trans"/>
    <property type="match status" value="1"/>
</dbReference>
<evidence type="ECO:0000256" key="4">
    <source>
        <dbReference type="ARBA" id="ARBA00022989"/>
    </source>
</evidence>
<dbReference type="SUPFAM" id="SSF81324">
    <property type="entry name" value="Voltage-gated potassium channels"/>
    <property type="match status" value="1"/>
</dbReference>
<keyword evidence="4 7" id="KW-1133">Transmembrane helix</keyword>
<dbReference type="SUPFAM" id="SSF47473">
    <property type="entry name" value="EF-hand"/>
    <property type="match status" value="1"/>
</dbReference>
<evidence type="ECO:0000256" key="2">
    <source>
        <dbReference type="ARBA" id="ARBA00022692"/>
    </source>
</evidence>
<comment type="subcellular location">
    <subcellularLocation>
        <location evidence="1">Membrane</location>
        <topology evidence="1">Multi-pass membrane protein</topology>
    </subcellularLocation>
</comment>
<dbReference type="CDD" id="cd00051">
    <property type="entry name" value="EFh"/>
    <property type="match status" value="1"/>
</dbReference>
<feature type="compositionally biased region" description="Low complexity" evidence="6">
    <location>
        <begin position="503"/>
        <end position="520"/>
    </location>
</feature>
<feature type="compositionally biased region" description="Polar residues" evidence="6">
    <location>
        <begin position="44"/>
        <end position="68"/>
    </location>
</feature>
<feature type="region of interest" description="Disordered" evidence="6">
    <location>
        <begin position="597"/>
        <end position="662"/>
    </location>
</feature>
<feature type="domain" description="EF-hand" evidence="8">
    <location>
        <begin position="373"/>
        <end position="408"/>
    </location>
</feature>
<evidence type="ECO:0000256" key="7">
    <source>
        <dbReference type="SAM" id="Phobius"/>
    </source>
</evidence>
<dbReference type="Gene3D" id="1.10.287.70">
    <property type="match status" value="1"/>
</dbReference>
<dbReference type="Pfam" id="PF13499">
    <property type="entry name" value="EF-hand_7"/>
    <property type="match status" value="1"/>
</dbReference>
<dbReference type="GO" id="GO:0005509">
    <property type="term" value="F:calcium ion binding"/>
    <property type="evidence" value="ECO:0007669"/>
    <property type="project" value="InterPro"/>
</dbReference>
<feature type="region of interest" description="Disordered" evidence="6">
    <location>
        <begin position="1"/>
        <end position="68"/>
    </location>
</feature>
<gene>
    <name evidence="9" type="ORF">PGLA2088_LOCUS26722</name>
</gene>
<reference evidence="9" key="1">
    <citation type="submission" date="2021-02" db="EMBL/GenBank/DDBJ databases">
        <authorList>
            <person name="Dougan E. K."/>
            <person name="Rhodes N."/>
            <person name="Thang M."/>
            <person name="Chan C."/>
        </authorList>
    </citation>
    <scope>NUCLEOTIDE SEQUENCE</scope>
</reference>
<protein>
    <recommendedName>
        <fullName evidence="8">EF-hand domain-containing protein</fullName>
    </recommendedName>
</protein>
<dbReference type="PANTHER" id="PTHR10037">
    <property type="entry name" value="VOLTAGE-GATED CATION CHANNEL CALCIUM AND SODIUM"/>
    <property type="match status" value="1"/>
</dbReference>
<feature type="compositionally biased region" description="Basic and acidic residues" evidence="6">
    <location>
        <begin position="643"/>
        <end position="658"/>
    </location>
</feature>
<accession>A0A813K1G3</accession>
<organism evidence="9 10">
    <name type="scientific">Polarella glacialis</name>
    <name type="common">Dinoflagellate</name>
    <dbReference type="NCBI Taxonomy" id="89957"/>
    <lineage>
        <taxon>Eukaryota</taxon>
        <taxon>Sar</taxon>
        <taxon>Alveolata</taxon>
        <taxon>Dinophyceae</taxon>
        <taxon>Suessiales</taxon>
        <taxon>Suessiaceae</taxon>
        <taxon>Polarella</taxon>
    </lineage>
</organism>